<sequence length="168" mass="18509">MDVIREGFDCVVRVGALKDSGLIARPLGKLTQINCASPDYLARFGYPQSLEDLADHALIHYASTLGVRPPGFEVMIDGAVRWVKTGGILTVNSTETYQAACIAGLGIIQVPRTGVREALRAGDLIEILPQYRAEPLPVSLIYPHRRNLSRRVNLFMEWLGGLMKAYVD</sequence>
<organism evidence="3 4">
    <name type="scientific">Klebsiella pneumoniae IS43</name>
    <dbReference type="NCBI Taxonomy" id="1432552"/>
    <lineage>
        <taxon>Bacteria</taxon>
        <taxon>Pseudomonadati</taxon>
        <taxon>Pseudomonadota</taxon>
        <taxon>Gammaproteobacteria</taxon>
        <taxon>Enterobacterales</taxon>
        <taxon>Enterobacteriaceae</taxon>
        <taxon>Klebsiella/Raoultella group</taxon>
        <taxon>Klebsiella</taxon>
        <taxon>Klebsiella pneumoniae complex</taxon>
    </lineage>
</organism>
<dbReference type="PANTHER" id="PTHR30537">
    <property type="entry name" value="HTH-TYPE TRANSCRIPTIONAL REGULATOR"/>
    <property type="match status" value="1"/>
</dbReference>
<dbReference type="GO" id="GO:0043565">
    <property type="term" value="F:sequence-specific DNA binding"/>
    <property type="evidence" value="ECO:0007669"/>
    <property type="project" value="TreeGrafter"/>
</dbReference>
<dbReference type="eggNOG" id="COG0583">
    <property type="taxonomic scope" value="Bacteria"/>
</dbReference>
<reference evidence="3" key="1">
    <citation type="submission" date="2013-10" db="EMBL/GenBank/DDBJ databases">
        <title>Antibiotic resistance diversity of beta-lactamase producers in the General Hospital Vienna.</title>
        <authorList>
            <person name="Barisic I."/>
            <person name="Mitteregger D."/>
            <person name="Hirschl A.M."/>
            <person name="Noehammer C."/>
            <person name="Wiesinger-Mayr H."/>
        </authorList>
    </citation>
    <scope>NUCLEOTIDE SEQUENCE [LARGE SCALE GENOMIC DNA]</scope>
    <source>
        <strain evidence="3">IS43</strain>
    </source>
</reference>
<accession>W1DEQ7</accession>
<dbReference type="Pfam" id="PF03466">
    <property type="entry name" value="LysR_substrate"/>
    <property type="match status" value="1"/>
</dbReference>
<dbReference type="EMBL" id="CBWK010000140">
    <property type="protein sequence ID" value="CDL08031.1"/>
    <property type="molecule type" value="Genomic_DNA"/>
</dbReference>
<proteinExistence type="inferred from homology"/>
<dbReference type="InterPro" id="IPR005119">
    <property type="entry name" value="LysR_subst-bd"/>
</dbReference>
<comment type="similarity">
    <text evidence="1">Belongs to the LysR transcriptional regulatory family.</text>
</comment>
<dbReference type="InterPro" id="IPR058163">
    <property type="entry name" value="LysR-type_TF_proteobact-type"/>
</dbReference>
<evidence type="ECO:0000259" key="2">
    <source>
        <dbReference type="Pfam" id="PF03466"/>
    </source>
</evidence>
<evidence type="ECO:0000256" key="1">
    <source>
        <dbReference type="ARBA" id="ARBA00009437"/>
    </source>
</evidence>
<keyword evidence="4" id="KW-1185">Reference proteome</keyword>
<name>W1DEQ7_KLEPN</name>
<dbReference type="Proteomes" id="UP000019183">
    <property type="component" value="Unassembled WGS sequence"/>
</dbReference>
<comment type="caution">
    <text evidence="3">The sequence shown here is derived from an EMBL/GenBank/DDBJ whole genome shotgun (WGS) entry which is preliminary data.</text>
</comment>
<dbReference type="CDD" id="cd08472">
    <property type="entry name" value="PBP2_CrgA_like_3"/>
    <property type="match status" value="1"/>
</dbReference>
<dbReference type="PANTHER" id="PTHR30537:SF72">
    <property type="entry name" value="LYSR FAMILY TRANSCRIPTIONAL REGULATOR"/>
    <property type="match status" value="1"/>
</dbReference>
<dbReference type="AlphaFoldDB" id="W1DEQ7"/>
<dbReference type="GO" id="GO:0003700">
    <property type="term" value="F:DNA-binding transcription factor activity"/>
    <property type="evidence" value="ECO:0007669"/>
    <property type="project" value="TreeGrafter"/>
</dbReference>
<dbReference type="GO" id="GO:0006351">
    <property type="term" value="P:DNA-templated transcription"/>
    <property type="evidence" value="ECO:0007669"/>
    <property type="project" value="TreeGrafter"/>
</dbReference>
<dbReference type="Gene3D" id="3.40.190.290">
    <property type="match status" value="1"/>
</dbReference>
<dbReference type="SUPFAM" id="SSF53850">
    <property type="entry name" value="Periplasmic binding protein-like II"/>
    <property type="match status" value="1"/>
</dbReference>
<protein>
    <submittedName>
        <fullName evidence="3">LysR family transcriptional regulator YhjC</fullName>
    </submittedName>
</protein>
<evidence type="ECO:0000313" key="3">
    <source>
        <dbReference type="EMBL" id="CDL08031.1"/>
    </source>
</evidence>
<feature type="domain" description="LysR substrate-binding" evidence="2">
    <location>
        <begin position="2"/>
        <end position="160"/>
    </location>
</feature>
<evidence type="ECO:0000313" key="4">
    <source>
        <dbReference type="Proteomes" id="UP000019183"/>
    </source>
</evidence>